<name>A0A519BDF6_9DELT</name>
<evidence type="ECO:0000313" key="3">
    <source>
        <dbReference type="Proteomes" id="UP000320813"/>
    </source>
</evidence>
<proteinExistence type="predicted"/>
<dbReference type="Proteomes" id="UP000320813">
    <property type="component" value="Unassembled WGS sequence"/>
</dbReference>
<evidence type="ECO:0000313" key="2">
    <source>
        <dbReference type="EMBL" id="RZD15277.1"/>
    </source>
</evidence>
<gene>
    <name evidence="2" type="ORF">EVJ47_03125</name>
</gene>
<accession>A0A519BDF6</accession>
<evidence type="ECO:0000256" key="1">
    <source>
        <dbReference type="SAM" id="Phobius"/>
    </source>
</evidence>
<keyword evidence="1" id="KW-1133">Transmembrane helix</keyword>
<organism evidence="2 3">
    <name type="scientific">Candidatus Acidulodesulfobacterium ferriphilum</name>
    <dbReference type="NCBI Taxonomy" id="2597223"/>
    <lineage>
        <taxon>Bacteria</taxon>
        <taxon>Deltaproteobacteria</taxon>
        <taxon>Candidatus Acidulodesulfobacterales</taxon>
        <taxon>Candidatus Acidulodesulfobacterium</taxon>
    </lineage>
</organism>
<sequence>MTSIERNSEIQKLQAAVDEERRMRNDVFEKNIASASLQPEEEKAMKDKYQKLAEEVDFYKKLDIGLKYEKNNPTMDEIRESNMKWFIISVLVISVICISIYFSVFW</sequence>
<keyword evidence="1" id="KW-0812">Transmembrane</keyword>
<protein>
    <submittedName>
        <fullName evidence="2">Uncharacterized protein</fullName>
    </submittedName>
</protein>
<dbReference type="AlphaFoldDB" id="A0A519BDF6"/>
<dbReference type="EMBL" id="SGBD01000001">
    <property type="protein sequence ID" value="RZD15277.1"/>
    <property type="molecule type" value="Genomic_DNA"/>
</dbReference>
<reference evidence="2 3" key="1">
    <citation type="submission" date="2019-01" db="EMBL/GenBank/DDBJ databases">
        <title>Insights into ecological role of a new deltaproteobacterial order Candidatus Sinidesulfobacterales (Sva0485) by metagenomics and metatranscriptomics.</title>
        <authorList>
            <person name="Tan S."/>
            <person name="Liu J."/>
            <person name="Fang Y."/>
            <person name="Hedlund B.P."/>
            <person name="Lian Z.H."/>
            <person name="Huang L.Y."/>
            <person name="Li J.T."/>
            <person name="Huang L.N."/>
            <person name="Li W.J."/>
            <person name="Jiang H.C."/>
            <person name="Dong H.L."/>
            <person name="Shu W.S."/>
        </authorList>
    </citation>
    <scope>NUCLEOTIDE SEQUENCE [LARGE SCALE GENOMIC DNA]</scope>
    <source>
        <strain evidence="2">AP3</strain>
    </source>
</reference>
<feature type="transmembrane region" description="Helical" evidence="1">
    <location>
        <begin position="85"/>
        <end position="104"/>
    </location>
</feature>
<comment type="caution">
    <text evidence="2">The sequence shown here is derived from an EMBL/GenBank/DDBJ whole genome shotgun (WGS) entry which is preliminary data.</text>
</comment>
<keyword evidence="1" id="KW-0472">Membrane</keyword>